<organism evidence="2">
    <name type="scientific">Schistocephalus solidus</name>
    <name type="common">Tapeworm</name>
    <dbReference type="NCBI Taxonomy" id="70667"/>
    <lineage>
        <taxon>Eukaryota</taxon>
        <taxon>Metazoa</taxon>
        <taxon>Spiralia</taxon>
        <taxon>Lophotrochozoa</taxon>
        <taxon>Platyhelminthes</taxon>
        <taxon>Cestoda</taxon>
        <taxon>Eucestoda</taxon>
        <taxon>Diphyllobothriidea</taxon>
        <taxon>Diphyllobothriidae</taxon>
        <taxon>Schistocephalus</taxon>
    </lineage>
</organism>
<dbReference type="EMBL" id="GEEE01020930">
    <property type="protein sequence ID" value="JAP42295.1"/>
    <property type="molecule type" value="Transcribed_RNA"/>
</dbReference>
<feature type="region of interest" description="Disordered" evidence="1">
    <location>
        <begin position="111"/>
        <end position="135"/>
    </location>
</feature>
<proteinExistence type="predicted"/>
<reference evidence="2" key="1">
    <citation type="submission" date="2016-01" db="EMBL/GenBank/DDBJ databases">
        <title>Reference transcriptome for the parasite Schistocephalus solidus: insights into the molecular evolution of parasitism.</title>
        <authorList>
            <person name="Hebert F.O."/>
            <person name="Grambauer S."/>
            <person name="Barber I."/>
            <person name="Landry C.R."/>
            <person name="Aubin-Horth N."/>
        </authorList>
    </citation>
    <scope>NUCLEOTIDE SEQUENCE</scope>
</reference>
<accession>A0A0X3NRP3</accession>
<name>A0A0X3NRP3_SCHSO</name>
<dbReference type="AlphaFoldDB" id="A0A0X3NRP3"/>
<protein>
    <submittedName>
        <fullName evidence="2">Uncharacterized protein</fullName>
    </submittedName>
</protein>
<dbReference type="InterPro" id="IPR012347">
    <property type="entry name" value="Ferritin-like"/>
</dbReference>
<dbReference type="Gene3D" id="1.20.1260.10">
    <property type="match status" value="1"/>
</dbReference>
<evidence type="ECO:0000256" key="1">
    <source>
        <dbReference type="SAM" id="MobiDB-lite"/>
    </source>
</evidence>
<evidence type="ECO:0000313" key="2">
    <source>
        <dbReference type="EMBL" id="JAP42295.1"/>
    </source>
</evidence>
<gene>
    <name evidence="2" type="ORF">TR102654</name>
</gene>
<sequence>MRTKIEVRPGVTQRRIVHPRAQHKMFTQIRAYISSRWRQLWRRITPQEAVQDAVSVAAAAAANHLWMTGHAYRQFADAAETSYKLPGFAFFFRQLAREADTEAADMAKLVKTSPRSLQSPPPSPQAQEDSEGRSLADCLRAGRELEEENERQARELYGKQTAAAAADVGGAENWRQTARLAGTALTRLQMLVRHLNGISAAGVSIYVYDRLTMQQEVVMTAESTQHMEEDRPMAMQGDYAVCIPV</sequence>